<gene>
    <name evidence="2" type="ORF">PAPOLLO_LOCUS24969</name>
</gene>
<dbReference type="Proteomes" id="UP000691718">
    <property type="component" value="Unassembled WGS sequence"/>
</dbReference>
<protein>
    <submittedName>
        <fullName evidence="2">(apollo) hypothetical protein</fullName>
    </submittedName>
</protein>
<proteinExistence type="predicted"/>
<feature type="transmembrane region" description="Helical" evidence="1">
    <location>
        <begin position="24"/>
        <end position="44"/>
    </location>
</feature>
<dbReference type="EMBL" id="CAJQZP010001492">
    <property type="protein sequence ID" value="CAG5051160.1"/>
    <property type="molecule type" value="Genomic_DNA"/>
</dbReference>
<evidence type="ECO:0000256" key="1">
    <source>
        <dbReference type="SAM" id="Phobius"/>
    </source>
</evidence>
<name>A0A8S3Y6C5_PARAO</name>
<keyword evidence="1" id="KW-0812">Transmembrane</keyword>
<comment type="caution">
    <text evidence="2">The sequence shown here is derived from an EMBL/GenBank/DDBJ whole genome shotgun (WGS) entry which is preliminary data.</text>
</comment>
<keyword evidence="1" id="KW-1133">Transmembrane helix</keyword>
<dbReference type="OrthoDB" id="1607513at2759"/>
<accession>A0A8S3Y6C5</accession>
<evidence type="ECO:0000313" key="2">
    <source>
        <dbReference type="EMBL" id="CAG5051160.1"/>
    </source>
</evidence>
<evidence type="ECO:0000313" key="3">
    <source>
        <dbReference type="Proteomes" id="UP000691718"/>
    </source>
</evidence>
<dbReference type="AlphaFoldDB" id="A0A8S3Y6C5"/>
<reference evidence="2" key="1">
    <citation type="submission" date="2021-04" db="EMBL/GenBank/DDBJ databases">
        <authorList>
            <person name="Tunstrom K."/>
        </authorList>
    </citation>
    <scope>NUCLEOTIDE SEQUENCE</scope>
</reference>
<sequence length="147" mass="17710">MSATKTIMFVFGVDKYEFKQFSRCYVICRWYVICCWYVICRWYVICCWYVNCRKSYPEDYDAANNRKIWHGKKISNETKKKIDRDLLDLFIDSYQPFSLVEERVFKTFARWIPGYQLPSRKTISTVMLSALYNKTKSEMKMVLGPEC</sequence>
<keyword evidence="1" id="KW-0472">Membrane</keyword>
<organism evidence="2 3">
    <name type="scientific">Parnassius apollo</name>
    <name type="common">Apollo butterfly</name>
    <name type="synonym">Papilio apollo</name>
    <dbReference type="NCBI Taxonomy" id="110799"/>
    <lineage>
        <taxon>Eukaryota</taxon>
        <taxon>Metazoa</taxon>
        <taxon>Ecdysozoa</taxon>
        <taxon>Arthropoda</taxon>
        <taxon>Hexapoda</taxon>
        <taxon>Insecta</taxon>
        <taxon>Pterygota</taxon>
        <taxon>Neoptera</taxon>
        <taxon>Endopterygota</taxon>
        <taxon>Lepidoptera</taxon>
        <taxon>Glossata</taxon>
        <taxon>Ditrysia</taxon>
        <taxon>Papilionoidea</taxon>
        <taxon>Papilionidae</taxon>
        <taxon>Parnassiinae</taxon>
        <taxon>Parnassini</taxon>
        <taxon>Parnassius</taxon>
        <taxon>Parnassius</taxon>
    </lineage>
</organism>
<keyword evidence="3" id="KW-1185">Reference proteome</keyword>